<proteinExistence type="predicted"/>
<dbReference type="Pfam" id="PF00144">
    <property type="entry name" value="Beta-lactamase"/>
    <property type="match status" value="1"/>
</dbReference>
<dbReference type="GO" id="GO:0019216">
    <property type="term" value="P:regulation of lipid metabolic process"/>
    <property type="evidence" value="ECO:0007669"/>
    <property type="project" value="TreeGrafter"/>
</dbReference>
<dbReference type="OrthoDB" id="5946976at2759"/>
<feature type="non-terminal residue" evidence="2">
    <location>
        <position position="267"/>
    </location>
</feature>
<dbReference type="EMBL" id="OC951672">
    <property type="protein sequence ID" value="CAD7664207.1"/>
    <property type="molecule type" value="Genomic_DNA"/>
</dbReference>
<dbReference type="Gene3D" id="3.40.710.10">
    <property type="entry name" value="DD-peptidase/beta-lactamase superfamily"/>
    <property type="match status" value="1"/>
</dbReference>
<dbReference type="Proteomes" id="UP000728032">
    <property type="component" value="Unassembled WGS sequence"/>
</dbReference>
<accession>A0A7R9MPN7</accession>
<reference evidence="2" key="1">
    <citation type="submission" date="2020-11" db="EMBL/GenBank/DDBJ databases">
        <authorList>
            <person name="Tran Van P."/>
        </authorList>
    </citation>
    <scope>NUCLEOTIDE SEQUENCE</scope>
</reference>
<feature type="domain" description="Beta-lactamase-related" evidence="1">
    <location>
        <begin position="1"/>
        <end position="263"/>
    </location>
</feature>
<gene>
    <name evidence="2" type="ORF">ONB1V03_LOCUS20765</name>
</gene>
<sequence>KLVESGKIVWDSEIHQYISEQDFPVKRWEGQVVNITVRQLMSMTGGIRSTEDLRDFRRILDCHNVTDTLAYFRGDPLVAKPGTTFYYSNWGWHLIGAIMESVTGQDFEVNMNDLFAEFHMNSTQLSRHEVIIPHRIRPYTRTRTPDKKHWILKSAALIEDLGQPLPWLPMGGVITSVPDLLTFTDIMIKSYKGHGYLKSATVKELWTPRLSGYGMGWFVGKYTDPKTNATDKEFIHYSGSVIGSVCTVAMVPELDISVAMIANMGDI</sequence>
<evidence type="ECO:0000313" key="2">
    <source>
        <dbReference type="EMBL" id="CAD7664207.1"/>
    </source>
</evidence>
<dbReference type="GO" id="GO:0005739">
    <property type="term" value="C:mitochondrion"/>
    <property type="evidence" value="ECO:0007669"/>
    <property type="project" value="TreeGrafter"/>
</dbReference>
<dbReference type="EMBL" id="CAJPVJ010036847">
    <property type="protein sequence ID" value="CAG2181344.1"/>
    <property type="molecule type" value="Genomic_DNA"/>
</dbReference>
<dbReference type="AlphaFoldDB" id="A0A7R9MPN7"/>
<dbReference type="PANTHER" id="PTHR46520">
    <property type="entry name" value="SERINE BETA-LACTAMASE-LIKE PROTEIN LACTB, MITOCHONDRIAL"/>
    <property type="match status" value="1"/>
</dbReference>
<protein>
    <recommendedName>
        <fullName evidence="1">Beta-lactamase-related domain-containing protein</fullName>
    </recommendedName>
</protein>
<dbReference type="InterPro" id="IPR001466">
    <property type="entry name" value="Beta-lactam-related"/>
</dbReference>
<organism evidence="2">
    <name type="scientific">Oppiella nova</name>
    <dbReference type="NCBI Taxonomy" id="334625"/>
    <lineage>
        <taxon>Eukaryota</taxon>
        <taxon>Metazoa</taxon>
        <taxon>Ecdysozoa</taxon>
        <taxon>Arthropoda</taxon>
        <taxon>Chelicerata</taxon>
        <taxon>Arachnida</taxon>
        <taxon>Acari</taxon>
        <taxon>Acariformes</taxon>
        <taxon>Sarcoptiformes</taxon>
        <taxon>Oribatida</taxon>
        <taxon>Brachypylina</taxon>
        <taxon>Oppioidea</taxon>
        <taxon>Oppiidae</taxon>
        <taxon>Oppiella</taxon>
    </lineage>
</organism>
<dbReference type="InterPro" id="IPR012338">
    <property type="entry name" value="Beta-lactam/transpept-like"/>
</dbReference>
<name>A0A7R9MPN7_9ACAR</name>
<dbReference type="GO" id="GO:0006508">
    <property type="term" value="P:proteolysis"/>
    <property type="evidence" value="ECO:0007669"/>
    <property type="project" value="TreeGrafter"/>
</dbReference>
<dbReference type="GO" id="GO:0008233">
    <property type="term" value="F:peptidase activity"/>
    <property type="evidence" value="ECO:0007669"/>
    <property type="project" value="TreeGrafter"/>
</dbReference>
<dbReference type="InterPro" id="IPR052794">
    <property type="entry name" value="Mito_Ser_Protease_LACTB"/>
</dbReference>
<evidence type="ECO:0000259" key="1">
    <source>
        <dbReference type="Pfam" id="PF00144"/>
    </source>
</evidence>
<evidence type="ECO:0000313" key="3">
    <source>
        <dbReference type="Proteomes" id="UP000728032"/>
    </source>
</evidence>
<feature type="non-terminal residue" evidence="2">
    <location>
        <position position="1"/>
    </location>
</feature>
<dbReference type="SUPFAM" id="SSF56601">
    <property type="entry name" value="beta-lactamase/transpeptidase-like"/>
    <property type="match status" value="1"/>
</dbReference>
<dbReference type="PANTHER" id="PTHR46520:SF1">
    <property type="entry name" value="SERINE BETA-LACTAMASE-LIKE PROTEIN LACTB, MITOCHONDRIAL"/>
    <property type="match status" value="1"/>
</dbReference>
<keyword evidence="3" id="KW-1185">Reference proteome</keyword>